<sequence>MPLLIRLCGAASPSSGVAVESATKEQTTTTPRSGTANRCGFTCMMVVLWARDGFNHFDDCGVHTHRWASVFSSSQFMYSVSRTCTAGRPRSQRDAVNTWMPIRNVSPFSVTVTGAPWSPMHGAPPSVEVQMCVPRMLVSGKDRPQLKLVMTGLRMKRRFGIGSGSPVLVPVSPQPEMVAT</sequence>
<dbReference type="AlphaFoldDB" id="A0A182IZT5"/>
<dbReference type="VEuPathDB" id="VectorBase:AATE008619"/>
<evidence type="ECO:0000313" key="1">
    <source>
        <dbReference type="EnsemblMetazoa" id="AATE008619-PA.1"/>
    </source>
</evidence>
<dbReference type="EnsemblMetazoa" id="AATE008619-RA">
    <property type="protein sequence ID" value="AATE008619-PA.1"/>
    <property type="gene ID" value="AATE008619"/>
</dbReference>
<protein>
    <submittedName>
        <fullName evidence="1">Uncharacterized protein</fullName>
    </submittedName>
</protein>
<organism evidence="1">
    <name type="scientific">Anopheles atroparvus</name>
    <name type="common">European mosquito</name>
    <dbReference type="NCBI Taxonomy" id="41427"/>
    <lineage>
        <taxon>Eukaryota</taxon>
        <taxon>Metazoa</taxon>
        <taxon>Ecdysozoa</taxon>
        <taxon>Arthropoda</taxon>
        <taxon>Hexapoda</taxon>
        <taxon>Insecta</taxon>
        <taxon>Pterygota</taxon>
        <taxon>Neoptera</taxon>
        <taxon>Endopterygota</taxon>
        <taxon>Diptera</taxon>
        <taxon>Nematocera</taxon>
        <taxon>Culicoidea</taxon>
        <taxon>Culicidae</taxon>
        <taxon>Anophelinae</taxon>
        <taxon>Anopheles</taxon>
    </lineage>
</organism>
<proteinExistence type="predicted"/>
<accession>A0A182IZT5</accession>
<reference evidence="1" key="1">
    <citation type="submission" date="2022-08" db="UniProtKB">
        <authorList>
            <consortium name="EnsemblMetazoa"/>
        </authorList>
    </citation>
    <scope>IDENTIFICATION</scope>
    <source>
        <strain evidence="1">EBRO</strain>
    </source>
</reference>
<name>A0A182IZT5_ANOAO</name>